<evidence type="ECO:0000313" key="1">
    <source>
        <dbReference type="EMBL" id="KVP98172.1"/>
    </source>
</evidence>
<evidence type="ECO:0000313" key="2">
    <source>
        <dbReference type="Proteomes" id="UP000056453"/>
    </source>
</evidence>
<dbReference type="RefSeq" id="WP_059954232.1">
    <property type="nucleotide sequence ID" value="NZ_LPBJ01000047.1"/>
</dbReference>
<dbReference type="Proteomes" id="UP000056453">
    <property type="component" value="Unassembled WGS sequence"/>
</dbReference>
<reference evidence="1 2" key="1">
    <citation type="submission" date="2015-11" db="EMBL/GenBank/DDBJ databases">
        <title>Expanding the genomic diversity of Burkholderia species for the development of highly accurate diagnostics.</title>
        <authorList>
            <person name="Sahl J."/>
            <person name="Keim P."/>
            <person name="Wagner D."/>
        </authorList>
    </citation>
    <scope>NUCLEOTIDE SEQUENCE [LARGE SCALE GENOMIC DNA]</scope>
    <source>
        <strain evidence="1 2">MSMB1808WGS</strain>
    </source>
</reference>
<proteinExistence type="predicted"/>
<organism evidence="1 2">
    <name type="scientific">Burkholderia ubonensis</name>
    <dbReference type="NCBI Taxonomy" id="101571"/>
    <lineage>
        <taxon>Bacteria</taxon>
        <taxon>Pseudomonadati</taxon>
        <taxon>Pseudomonadota</taxon>
        <taxon>Betaproteobacteria</taxon>
        <taxon>Burkholderiales</taxon>
        <taxon>Burkholderiaceae</taxon>
        <taxon>Burkholderia</taxon>
        <taxon>Burkholderia cepacia complex</taxon>
    </lineage>
</organism>
<dbReference type="AlphaFoldDB" id="A0AAW3MZD0"/>
<protein>
    <submittedName>
        <fullName evidence="1">Uncharacterized protein</fullName>
    </submittedName>
</protein>
<dbReference type="EMBL" id="LPBJ01000047">
    <property type="protein sequence ID" value="KVP98172.1"/>
    <property type="molecule type" value="Genomic_DNA"/>
</dbReference>
<gene>
    <name evidence="1" type="ORF">WJ96_06260</name>
</gene>
<name>A0AAW3MZD0_9BURK</name>
<comment type="caution">
    <text evidence="1">The sequence shown here is derived from an EMBL/GenBank/DDBJ whole genome shotgun (WGS) entry which is preliminary data.</text>
</comment>
<keyword evidence="2" id="KW-1185">Reference proteome</keyword>
<sequence length="343" mass="38785">MGSFNIKCFASGQVIAKREKCRIAVILQASTFNPAQLVFRDKEYSLYGVSHECGPDSLWVPLTAFMSGTYDDCSKVTLDATAENKVILAEFFNELYRKAATTLASERDGPFDFNALVQEKAPKMYAALAKQKHFLDSLSPQELDFEEAMELWDELQDAAIQDRVFCANGSQVLRPLKMAVMHQVTFHRLVALAESVRMYDEGTYARADYFARAFSRLKEELADVEDDIKRFVRKDMFRESLRLRMDSKLSHALLLAFRHKFDDCVDAVVDKGQPVSHFLEACKEPLDGLYALKGIDRLDVQFTPIAYAGQDYDNATGKQYADFVAGASEEICAARKARYGEDE</sequence>
<accession>A0AAW3MZD0</accession>